<accession>A0A068RXC8</accession>
<dbReference type="OrthoDB" id="629492at2759"/>
<gene>
    <name evidence="1" type="ORF">LCOR_06030.1</name>
</gene>
<dbReference type="SUPFAM" id="SSF52047">
    <property type="entry name" value="RNI-like"/>
    <property type="match status" value="1"/>
</dbReference>
<protein>
    <recommendedName>
        <fullName evidence="3">F-box domain-containing protein</fullName>
    </recommendedName>
</protein>
<proteinExistence type="predicted"/>
<evidence type="ECO:0008006" key="3">
    <source>
        <dbReference type="Google" id="ProtNLM"/>
    </source>
</evidence>
<reference evidence="1" key="1">
    <citation type="submission" date="2013-08" db="EMBL/GenBank/DDBJ databases">
        <title>Gene expansion shapes genome architecture in the human pathogen Lichtheimia corymbifera: an evolutionary genomics analysis in the ancient terrestrial Mucorales (Mucoromycotina).</title>
        <authorList>
            <person name="Schwartze V.U."/>
            <person name="Winter S."/>
            <person name="Shelest E."/>
            <person name="Marcet-Houben M."/>
            <person name="Horn F."/>
            <person name="Wehner S."/>
            <person name="Hoffmann K."/>
            <person name="Riege K."/>
            <person name="Sammeth M."/>
            <person name="Nowrousian M."/>
            <person name="Valiante V."/>
            <person name="Linde J."/>
            <person name="Jacobsen I.D."/>
            <person name="Marz M."/>
            <person name="Brakhage A.A."/>
            <person name="Gabaldon T."/>
            <person name="Bocker S."/>
            <person name="Voigt K."/>
        </authorList>
    </citation>
    <scope>NUCLEOTIDE SEQUENCE [LARGE SCALE GENOMIC DNA]</scope>
    <source>
        <strain evidence="1">FSU 9682</strain>
    </source>
</reference>
<evidence type="ECO:0000313" key="1">
    <source>
        <dbReference type="EMBL" id="CDH54813.1"/>
    </source>
</evidence>
<comment type="caution">
    <text evidence="1">The sequence shown here is derived from an EMBL/GenBank/DDBJ whole genome shotgun (WGS) entry which is preliminary data.</text>
</comment>
<dbReference type="InterPro" id="IPR032675">
    <property type="entry name" value="LRR_dom_sf"/>
</dbReference>
<dbReference type="EMBL" id="CBTN010000025">
    <property type="protein sequence ID" value="CDH54813.1"/>
    <property type="molecule type" value="Genomic_DNA"/>
</dbReference>
<dbReference type="AlphaFoldDB" id="A0A068RXC8"/>
<evidence type="ECO:0000313" key="2">
    <source>
        <dbReference type="Proteomes" id="UP000027586"/>
    </source>
</evidence>
<dbReference type="Proteomes" id="UP000027586">
    <property type="component" value="Unassembled WGS sequence"/>
</dbReference>
<keyword evidence="2" id="KW-1185">Reference proteome</keyword>
<dbReference type="VEuPathDB" id="FungiDB:LCOR_06030.1"/>
<name>A0A068RXC8_9FUNG</name>
<sequence length="682" mass="76898">MVTRYHPLLMIHAFAPNHQATAKLFSGTTRLKDSIWNDVRQQPTLPANRQHDTASVSDSTTQLQQCIQKVLTLLDDRAIVLTRCANFAAALRDATAMQEISPFQRAAMHICNKGLSVVNVNDPGYSTLQEAKTVAMQRDTCRIDFISQLPPEIVTDVLFPMLLGDGGILDGKKPCDVLDVSKTWFDLVVQTCGGGLHFKIADRYSLAQVIRYAQYTETIEIKSTSQGLRLFHFFHRANLCSLRDLEIKGLTARASVDHVVSSLKFVSNTLTHLTIWRTPYEPLVPLERFTGRATPEPSLRLAEIFLNCPHLVTLDIIYEFDIDFSAVSSAITWQHLIMLSLNCRKGSIYNGQFLDILKRFPSLKKIVLNPFTQTQPMALIQLYCPSIGDLELTTTGPGGLEKVSLSGDSENGDIWMDMCSMLQQHHNTLVHLELNLDYSGNNEHEAFNLEFPCLKILTLGRFDSKNACFGWWIMGKAPFLEKLSITTWAIESYRTIADFTPSPTLRKLVISFHATNTREYPTVIERYLNQFTQQKEKSSLKDLKICCDRNAGITATDAAAICSLKNLQHLAISSPLWSQSEMVHFAKMLVEGCQYLTSLELTHKVPSAYTIILLQRLQHLQYLALRVGSSTDYRDLLDAFGMFSQLKFVRILPAGNSTFARCLKSCRPDIQVSSGRVYQNYF</sequence>
<dbReference type="Gene3D" id="3.80.10.10">
    <property type="entry name" value="Ribonuclease Inhibitor"/>
    <property type="match status" value="1"/>
</dbReference>
<organism evidence="1 2">
    <name type="scientific">Lichtheimia corymbifera JMRC:FSU:9682</name>
    <dbReference type="NCBI Taxonomy" id="1263082"/>
    <lineage>
        <taxon>Eukaryota</taxon>
        <taxon>Fungi</taxon>
        <taxon>Fungi incertae sedis</taxon>
        <taxon>Mucoromycota</taxon>
        <taxon>Mucoromycotina</taxon>
        <taxon>Mucoromycetes</taxon>
        <taxon>Mucorales</taxon>
        <taxon>Lichtheimiaceae</taxon>
        <taxon>Lichtheimia</taxon>
    </lineage>
</organism>